<reference evidence="2" key="1">
    <citation type="journal article" date="2015" name="Nat. Genet.">
        <title>The genome and transcriptome of the zoonotic hookworm Ancylostoma ceylanicum identify infection-specific gene families.</title>
        <authorList>
            <person name="Schwarz E.M."/>
            <person name="Hu Y."/>
            <person name="Antoshechkin I."/>
            <person name="Miller M.M."/>
            <person name="Sternberg P.W."/>
            <person name="Aroian R.V."/>
        </authorList>
    </citation>
    <scope>NUCLEOTIDE SEQUENCE</scope>
    <source>
        <strain evidence="2">HY135</strain>
    </source>
</reference>
<dbReference type="AlphaFoldDB" id="A0A016RY46"/>
<dbReference type="Proteomes" id="UP000024635">
    <property type="component" value="Unassembled WGS sequence"/>
</dbReference>
<name>A0A016RY46_9BILA</name>
<proteinExistence type="predicted"/>
<keyword evidence="2" id="KW-1185">Reference proteome</keyword>
<organism evidence="1 2">
    <name type="scientific">Ancylostoma ceylanicum</name>
    <dbReference type="NCBI Taxonomy" id="53326"/>
    <lineage>
        <taxon>Eukaryota</taxon>
        <taxon>Metazoa</taxon>
        <taxon>Ecdysozoa</taxon>
        <taxon>Nematoda</taxon>
        <taxon>Chromadorea</taxon>
        <taxon>Rhabditida</taxon>
        <taxon>Rhabditina</taxon>
        <taxon>Rhabditomorpha</taxon>
        <taxon>Strongyloidea</taxon>
        <taxon>Ancylostomatidae</taxon>
        <taxon>Ancylostomatinae</taxon>
        <taxon>Ancylostoma</taxon>
    </lineage>
</organism>
<evidence type="ECO:0000313" key="1">
    <source>
        <dbReference type="EMBL" id="EYB82992.1"/>
    </source>
</evidence>
<sequence length="80" mass="9012">MRGRAIFTSNAKSIRALNIGGRHSSLSSMVQRKNYCVRKSRTSLVMDGHANISAFSTEFFGMLAWQTFCNRAFPKRCAMC</sequence>
<dbReference type="EMBL" id="JARK01001681">
    <property type="protein sequence ID" value="EYB82992.1"/>
    <property type="molecule type" value="Genomic_DNA"/>
</dbReference>
<protein>
    <submittedName>
        <fullName evidence="1">Uncharacterized protein</fullName>
    </submittedName>
</protein>
<evidence type="ECO:0000313" key="2">
    <source>
        <dbReference type="Proteomes" id="UP000024635"/>
    </source>
</evidence>
<accession>A0A016RY46</accession>
<gene>
    <name evidence="1" type="primary">Acey_s0345.g3110</name>
    <name evidence="1" type="ORF">Y032_0345g3110</name>
</gene>
<comment type="caution">
    <text evidence="1">The sequence shown here is derived from an EMBL/GenBank/DDBJ whole genome shotgun (WGS) entry which is preliminary data.</text>
</comment>